<evidence type="ECO:0000313" key="1">
    <source>
        <dbReference type="EMBL" id="MDO7877357.1"/>
    </source>
</evidence>
<dbReference type="Proteomes" id="UP001176429">
    <property type="component" value="Unassembled WGS sequence"/>
</dbReference>
<reference evidence="1" key="1">
    <citation type="submission" date="2023-07" db="EMBL/GenBank/DDBJ databases">
        <authorList>
            <person name="Kim M.K."/>
        </authorList>
    </citation>
    <scope>NUCLEOTIDE SEQUENCE</scope>
    <source>
        <strain evidence="1">ASUV-10-1</strain>
    </source>
</reference>
<dbReference type="EMBL" id="JAUQSY010000019">
    <property type="protein sequence ID" value="MDO7877357.1"/>
    <property type="molecule type" value="Genomic_DNA"/>
</dbReference>
<accession>A0ABT9BGI0</accession>
<protein>
    <submittedName>
        <fullName evidence="1">Uncharacterized protein</fullName>
    </submittedName>
</protein>
<keyword evidence="2" id="KW-1185">Reference proteome</keyword>
<name>A0ABT9BGI0_9BACT</name>
<dbReference type="RefSeq" id="WP_305008783.1">
    <property type="nucleotide sequence ID" value="NZ_JAUQSY010000019.1"/>
</dbReference>
<evidence type="ECO:0000313" key="2">
    <source>
        <dbReference type="Proteomes" id="UP001176429"/>
    </source>
</evidence>
<proteinExistence type="predicted"/>
<gene>
    <name evidence="1" type="ORF">Q5H93_21610</name>
</gene>
<organism evidence="1 2">
    <name type="scientific">Hymenobacter aranciens</name>
    <dbReference type="NCBI Taxonomy" id="3063996"/>
    <lineage>
        <taxon>Bacteria</taxon>
        <taxon>Pseudomonadati</taxon>
        <taxon>Bacteroidota</taxon>
        <taxon>Cytophagia</taxon>
        <taxon>Cytophagales</taxon>
        <taxon>Hymenobacteraceae</taxon>
        <taxon>Hymenobacter</taxon>
    </lineage>
</organism>
<comment type="caution">
    <text evidence="1">The sequence shown here is derived from an EMBL/GenBank/DDBJ whole genome shotgun (WGS) entry which is preliminary data.</text>
</comment>
<sequence length="339" mass="38053">MNKPAENLLPEINNKPARKLLLSKVASRFSHKVDLFVVSVSFEVRCLCIAEALGAENVNRVLVCYNQDQEFLMHNNRMRLKSLFGSKAVDVPLMMDKPLITADHLVTGLSYLEHDDARNVLVDITSFTHEALLILIRVIYDLFNKKKYNFNFIYTAASAYSFNEKNADTWLTRGIKDIRTILGYSGEFVPSKNTHLIILLGYEVERAFKLIDLFEPAQISLGVARKAESIHPSFHAVNQLTHSKMPGSEKKVSTFDFSCINPWQTKEDIAAQVKANPGYNVVIASLNNKISTVGVGIFALGRPEIQLCYTSAAQYNTKGYSLPDDHCYLFKMDFGSIGG</sequence>